<sequence length="309" mass="32955">MSLDPDLAAFIAVVEAQRGRPVPEMTIAEARAGMRALRVDSVRPEDVVRVGEVTDEHVDDLPARVYRPHDADGPVPTVVYFHGGGWFRGDLDTHDQVVRRLVRDTGAVLVSIDYRLAPEHPWPAATRDAVAAVRWVAGRLDTYGGADVLAVAGDSAGGNLAAVATQELRGDVPVAAQLLVYPATDLLGHHPSKDEFASGFLLSRAMTDHINTLYFSGSDPDPDDPWHSPLHGDLAGLPPAVVATAECDLLRDEGEAYAAGLAAAGVRVDAVRYDGMIHGFLDQGHVSPAAAAATSDVNRRFAELLQTVR</sequence>
<dbReference type="PROSITE" id="PS01174">
    <property type="entry name" value="LIPASE_GDXG_SER"/>
    <property type="match status" value="1"/>
</dbReference>
<dbReference type="InterPro" id="IPR002168">
    <property type="entry name" value="Lipase_GDXG_HIS_AS"/>
</dbReference>
<dbReference type="Proteomes" id="UP000549911">
    <property type="component" value="Unassembled WGS sequence"/>
</dbReference>
<dbReference type="PANTHER" id="PTHR48081:SF8">
    <property type="entry name" value="ALPHA_BETA HYDROLASE FOLD-3 DOMAIN-CONTAINING PROTEIN-RELATED"/>
    <property type="match status" value="1"/>
</dbReference>
<evidence type="ECO:0000259" key="4">
    <source>
        <dbReference type="Pfam" id="PF07859"/>
    </source>
</evidence>
<comment type="similarity">
    <text evidence="1">Belongs to the 'GDXG' lipolytic enzyme family.</text>
</comment>
<keyword evidence="2 5" id="KW-0378">Hydrolase</keyword>
<dbReference type="InterPro" id="IPR013094">
    <property type="entry name" value="AB_hydrolase_3"/>
</dbReference>
<protein>
    <submittedName>
        <fullName evidence="5">Acetyl esterase</fullName>
        <ecNumber evidence="5">3.1.1.-</ecNumber>
    </submittedName>
</protein>
<feature type="active site" evidence="3">
    <location>
        <position position="155"/>
    </location>
</feature>
<feature type="domain" description="Alpha/beta hydrolase fold-3" evidence="4">
    <location>
        <begin position="78"/>
        <end position="281"/>
    </location>
</feature>
<dbReference type="PANTHER" id="PTHR48081">
    <property type="entry name" value="AB HYDROLASE SUPERFAMILY PROTEIN C4A8.06C"/>
    <property type="match status" value="1"/>
</dbReference>
<proteinExistence type="inferred from homology"/>
<dbReference type="Gene3D" id="3.40.50.1820">
    <property type="entry name" value="alpha/beta hydrolase"/>
    <property type="match status" value="1"/>
</dbReference>
<dbReference type="PROSITE" id="PS01173">
    <property type="entry name" value="LIPASE_GDXG_HIS"/>
    <property type="match status" value="1"/>
</dbReference>
<dbReference type="EMBL" id="JACCBW010000001">
    <property type="protein sequence ID" value="NYE36003.1"/>
    <property type="molecule type" value="Genomic_DNA"/>
</dbReference>
<keyword evidence="6" id="KW-1185">Reference proteome</keyword>
<organism evidence="5 6">
    <name type="scientific">Nocardioides cavernae</name>
    <dbReference type="NCBI Taxonomy" id="1921566"/>
    <lineage>
        <taxon>Bacteria</taxon>
        <taxon>Bacillati</taxon>
        <taxon>Actinomycetota</taxon>
        <taxon>Actinomycetes</taxon>
        <taxon>Propionibacteriales</taxon>
        <taxon>Nocardioidaceae</taxon>
        <taxon>Nocardioides</taxon>
    </lineage>
</organism>
<dbReference type="EC" id="3.1.1.-" evidence="5"/>
<dbReference type="AlphaFoldDB" id="A0A7Y9H1G1"/>
<reference evidence="5 6" key="2">
    <citation type="submission" date="2020-08" db="EMBL/GenBank/DDBJ databases">
        <title>The Agave Microbiome: Exploring the role of microbial communities in plant adaptations to desert environments.</title>
        <authorList>
            <person name="Partida-Martinez L.P."/>
        </authorList>
    </citation>
    <scope>NUCLEOTIDE SEQUENCE [LARGE SCALE GENOMIC DNA]</scope>
    <source>
        <strain evidence="5 6">AT2.17</strain>
    </source>
</reference>
<evidence type="ECO:0000256" key="3">
    <source>
        <dbReference type="PROSITE-ProRule" id="PRU10038"/>
    </source>
</evidence>
<dbReference type="InterPro" id="IPR029058">
    <property type="entry name" value="AB_hydrolase_fold"/>
</dbReference>
<dbReference type="Pfam" id="PF07859">
    <property type="entry name" value="Abhydrolase_3"/>
    <property type="match status" value="1"/>
</dbReference>
<comment type="caution">
    <text evidence="5">The sequence shown here is derived from an EMBL/GenBank/DDBJ whole genome shotgun (WGS) entry which is preliminary data.</text>
</comment>
<name>A0A7Y9H1G1_9ACTN</name>
<dbReference type="SUPFAM" id="SSF53474">
    <property type="entry name" value="alpha/beta-Hydrolases"/>
    <property type="match status" value="1"/>
</dbReference>
<dbReference type="RefSeq" id="WP_308645167.1">
    <property type="nucleotide sequence ID" value="NZ_JACCBW010000001.1"/>
</dbReference>
<dbReference type="GO" id="GO:0016787">
    <property type="term" value="F:hydrolase activity"/>
    <property type="evidence" value="ECO:0007669"/>
    <property type="project" value="UniProtKB-KW"/>
</dbReference>
<gene>
    <name evidence="5" type="ORF">F4692_001107</name>
</gene>
<evidence type="ECO:0000313" key="5">
    <source>
        <dbReference type="EMBL" id="NYE36003.1"/>
    </source>
</evidence>
<dbReference type="InterPro" id="IPR033140">
    <property type="entry name" value="Lipase_GDXG_put_SER_AS"/>
</dbReference>
<reference evidence="5 6" key="1">
    <citation type="submission" date="2020-07" db="EMBL/GenBank/DDBJ databases">
        <authorList>
            <person name="Partida-Martinez L."/>
            <person name="Huntemann M."/>
            <person name="Clum A."/>
            <person name="Wang J."/>
            <person name="Palaniappan K."/>
            <person name="Ritter S."/>
            <person name="Chen I.-M."/>
            <person name="Stamatis D."/>
            <person name="Reddy T."/>
            <person name="O'Malley R."/>
            <person name="Daum C."/>
            <person name="Shapiro N."/>
            <person name="Ivanova N."/>
            <person name="Kyrpides N."/>
            <person name="Woyke T."/>
        </authorList>
    </citation>
    <scope>NUCLEOTIDE SEQUENCE [LARGE SCALE GENOMIC DNA]</scope>
    <source>
        <strain evidence="5 6">AT2.17</strain>
    </source>
</reference>
<accession>A0A7Y9H1G1</accession>
<dbReference type="InterPro" id="IPR050300">
    <property type="entry name" value="GDXG_lipolytic_enzyme"/>
</dbReference>
<evidence type="ECO:0000313" key="6">
    <source>
        <dbReference type="Proteomes" id="UP000549911"/>
    </source>
</evidence>
<evidence type="ECO:0000256" key="2">
    <source>
        <dbReference type="ARBA" id="ARBA00022801"/>
    </source>
</evidence>
<evidence type="ECO:0000256" key="1">
    <source>
        <dbReference type="ARBA" id="ARBA00010515"/>
    </source>
</evidence>